<accession>G9WPS9</accession>
<dbReference type="EMBL" id="AFZC02000001">
    <property type="protein sequence ID" value="EHL10362.1"/>
    <property type="molecule type" value="Genomic_DNA"/>
</dbReference>
<comment type="caution">
    <text evidence="4">The sequence shown here is derived from an EMBL/GenBank/DDBJ whole genome shotgun (WGS) entry which is preliminary data.</text>
</comment>
<keyword evidence="2" id="KW-0812">Transmembrane</keyword>
<dbReference type="PATRIC" id="fig|796943.3.peg.1814"/>
<dbReference type="Proteomes" id="UP000018461">
    <property type="component" value="Unassembled WGS sequence"/>
</dbReference>
<feature type="compositionally biased region" description="Basic and acidic residues" evidence="1">
    <location>
        <begin position="142"/>
        <end position="154"/>
    </location>
</feature>
<protein>
    <recommendedName>
        <fullName evidence="3">SH3b domain-containing protein</fullName>
    </recommendedName>
</protein>
<gene>
    <name evidence="4" type="ORF">HMPREF9625_01362</name>
</gene>
<evidence type="ECO:0000313" key="4">
    <source>
        <dbReference type="EMBL" id="EHL10362.1"/>
    </source>
</evidence>
<reference evidence="4" key="2">
    <citation type="submission" date="2013-03" db="EMBL/GenBank/DDBJ databases">
        <title>The Genome Sequence of Oribacterium sp. ACB1.</title>
        <authorList>
            <consortium name="The Broad Institute Genomics Platform"/>
            <consortium name="The Broad Institute Genome Sequencing Center for Infectious Disease"/>
            <person name="Earl A."/>
            <person name="Ward D."/>
            <person name="Feldgarden M."/>
            <person name="Gevers D."/>
            <person name="Sizova M."/>
            <person name="Hazen A."/>
            <person name="Epstein S."/>
            <person name="Walker B."/>
            <person name="Young S."/>
            <person name="Zeng Q."/>
            <person name="Gargeya S."/>
            <person name="Fitzgerald M."/>
            <person name="Haas B."/>
            <person name="Abouelleil A."/>
            <person name="Allen A.W."/>
            <person name="Alvarado L."/>
            <person name="Arachchi H.M."/>
            <person name="Berlin A.M."/>
            <person name="Chapman S.B."/>
            <person name="Gainer-Dewar J."/>
            <person name="Goldberg J."/>
            <person name="Griggs A."/>
            <person name="Gujja S."/>
            <person name="Hansen M."/>
            <person name="Howarth C."/>
            <person name="Imamovic A."/>
            <person name="Ireland A."/>
            <person name="Larimer J."/>
            <person name="McCowan C."/>
            <person name="Murphy C."/>
            <person name="Pearson M."/>
            <person name="Poon T.W."/>
            <person name="Priest M."/>
            <person name="Roberts A."/>
            <person name="Saif S."/>
            <person name="Shea T."/>
            <person name="Sisk P."/>
            <person name="Sykes S."/>
            <person name="Wortman J."/>
            <person name="Nusbaum C."/>
            <person name="Birren B."/>
        </authorList>
    </citation>
    <scope>NUCLEOTIDE SEQUENCE [LARGE SCALE GENOMIC DNA]</scope>
    <source>
        <strain evidence="4">ACB1</strain>
    </source>
</reference>
<sequence>MAERENSVWGKIRVQLSDVQNYLLNGKYREAVILDKEILALLVRMQIDQALMVSSNLEGDINQLYDGRVISAQARDAYHGIRAFGELAEMGNNTSAQDANDSFSMLRDALSSYMDENQEGRERKMESTVTKVHADSYGSEAPRLRTEGYPERKTVSVPVKEEDDGALGIPIRRSNEKSGRTDRGSATQTRRVKPGQKSVPARKRAVTRQGGNPRKSKRPTRQEPDLYNILRIALPVAILLVVILLIRLFVFKGRQAVVETTAAVTTVQETKESTEAESTVEETTEAAKRYFVTTGVRVRTKPSTTDSEVLTVLDAGTEIQYKADYDNEWVMVNYNGQDAYISKQYVRSEEVQTTVSSTNSAAAGPGQNLSSNSVTSTESGSSSSSNGSTTLTVAP</sequence>
<feature type="domain" description="SH3b" evidence="3">
    <location>
        <begin position="286"/>
        <end position="350"/>
    </location>
</feature>
<organism evidence="4 5">
    <name type="scientific">Oribacterium parvum ACB1</name>
    <dbReference type="NCBI Taxonomy" id="796943"/>
    <lineage>
        <taxon>Bacteria</taxon>
        <taxon>Bacillati</taxon>
        <taxon>Bacillota</taxon>
        <taxon>Clostridia</taxon>
        <taxon>Lachnospirales</taxon>
        <taxon>Lachnospiraceae</taxon>
        <taxon>Oribacterium</taxon>
    </lineage>
</organism>
<keyword evidence="5" id="KW-1185">Reference proteome</keyword>
<dbReference type="STRING" id="796943.HMPREF9625_01362"/>
<feature type="compositionally biased region" description="Low complexity" evidence="1">
    <location>
        <begin position="369"/>
        <end position="395"/>
    </location>
</feature>
<dbReference type="Pfam" id="PF08239">
    <property type="entry name" value="SH3_3"/>
    <property type="match status" value="1"/>
</dbReference>
<name>G9WPS9_9FIRM</name>
<evidence type="ECO:0000313" key="5">
    <source>
        <dbReference type="Proteomes" id="UP000018461"/>
    </source>
</evidence>
<dbReference type="InterPro" id="IPR003646">
    <property type="entry name" value="SH3-like_bac-type"/>
</dbReference>
<keyword evidence="2" id="KW-1133">Transmembrane helix</keyword>
<feature type="region of interest" description="Disordered" evidence="1">
    <location>
        <begin position="116"/>
        <end position="220"/>
    </location>
</feature>
<dbReference type="HOGENOM" id="CLU_646957_0_0_9"/>
<dbReference type="PROSITE" id="PS51781">
    <property type="entry name" value="SH3B"/>
    <property type="match status" value="1"/>
</dbReference>
<feature type="transmembrane region" description="Helical" evidence="2">
    <location>
        <begin position="229"/>
        <end position="250"/>
    </location>
</feature>
<feature type="compositionally biased region" description="Basic and acidic residues" evidence="1">
    <location>
        <begin position="173"/>
        <end position="183"/>
    </location>
</feature>
<evidence type="ECO:0000256" key="1">
    <source>
        <dbReference type="SAM" id="MobiDB-lite"/>
    </source>
</evidence>
<feature type="region of interest" description="Disordered" evidence="1">
    <location>
        <begin position="356"/>
        <end position="395"/>
    </location>
</feature>
<dbReference type="RefSeq" id="WP_009535208.1">
    <property type="nucleotide sequence ID" value="NZ_KE148312.1"/>
</dbReference>
<dbReference type="AlphaFoldDB" id="G9WPS9"/>
<evidence type="ECO:0000256" key="2">
    <source>
        <dbReference type="SAM" id="Phobius"/>
    </source>
</evidence>
<keyword evidence="2" id="KW-0472">Membrane</keyword>
<reference evidence="4" key="1">
    <citation type="submission" date="2011-08" db="EMBL/GenBank/DDBJ databases">
        <authorList>
            <consortium name="The Broad Institute Genome Sequencing Platform"/>
            <person name="Earl A."/>
            <person name="Ward D."/>
            <person name="Feldgarden M."/>
            <person name="Gevers D."/>
            <person name="Sizova M."/>
            <person name="Hazen A."/>
            <person name="Epstein S."/>
            <person name="Young S.K."/>
            <person name="Zeng Q."/>
            <person name="Gargeya S."/>
            <person name="Fitzgerald M."/>
            <person name="Haas B."/>
            <person name="Abouelleil A."/>
            <person name="Alvarado L."/>
            <person name="Arachchi H.M."/>
            <person name="Berlin A."/>
            <person name="Brown A."/>
            <person name="Chapman S.B."/>
            <person name="Chen Z."/>
            <person name="Dunbar C."/>
            <person name="Freedman E."/>
            <person name="Gearin G."/>
            <person name="Gellesch M."/>
            <person name="Goldberg J."/>
            <person name="Griggs A."/>
            <person name="Gujja S."/>
            <person name="Heiman D."/>
            <person name="Howarth C."/>
            <person name="Larson L."/>
            <person name="Lui A."/>
            <person name="MacDonald P.J.P."/>
            <person name="Montmayeur A."/>
            <person name="Murphy C."/>
            <person name="Neiman D."/>
            <person name="Pearson M."/>
            <person name="Priest M."/>
            <person name="Roberts A."/>
            <person name="Saif S."/>
            <person name="Shea T."/>
            <person name="Shenoy N."/>
            <person name="Sisk P."/>
            <person name="Stolte C."/>
            <person name="Sykes S."/>
            <person name="Wortman J."/>
            <person name="Nusbaum C."/>
            <person name="Birren B."/>
        </authorList>
    </citation>
    <scope>NUCLEOTIDE SEQUENCE</scope>
    <source>
        <strain evidence="4">ACB1</strain>
    </source>
</reference>
<proteinExistence type="predicted"/>
<dbReference type="SMART" id="SM00287">
    <property type="entry name" value="SH3b"/>
    <property type="match status" value="1"/>
</dbReference>
<dbReference type="Gene3D" id="2.30.30.40">
    <property type="entry name" value="SH3 Domains"/>
    <property type="match status" value="1"/>
</dbReference>
<feature type="compositionally biased region" description="Basic residues" evidence="1">
    <location>
        <begin position="190"/>
        <end position="206"/>
    </location>
</feature>
<evidence type="ECO:0000259" key="3">
    <source>
        <dbReference type="PROSITE" id="PS51781"/>
    </source>
</evidence>